<reference evidence="8" key="1">
    <citation type="submission" date="2022-12" db="EMBL/GenBank/DDBJ databases">
        <title>Draft genome assemblies for two species of Escallonia (Escalloniales).</title>
        <authorList>
            <person name="Chanderbali A."/>
            <person name="Dervinis C."/>
            <person name="Anghel I."/>
            <person name="Soltis D."/>
            <person name="Soltis P."/>
            <person name="Zapata F."/>
        </authorList>
    </citation>
    <scope>NUCLEOTIDE SEQUENCE</scope>
    <source>
        <strain evidence="8">UCBG92.1500</strain>
        <tissue evidence="8">Leaf</tissue>
    </source>
</reference>
<organism evidence="8 9">
    <name type="scientific">Escallonia rubra</name>
    <dbReference type="NCBI Taxonomy" id="112253"/>
    <lineage>
        <taxon>Eukaryota</taxon>
        <taxon>Viridiplantae</taxon>
        <taxon>Streptophyta</taxon>
        <taxon>Embryophyta</taxon>
        <taxon>Tracheophyta</taxon>
        <taxon>Spermatophyta</taxon>
        <taxon>Magnoliopsida</taxon>
        <taxon>eudicotyledons</taxon>
        <taxon>Gunneridae</taxon>
        <taxon>Pentapetalae</taxon>
        <taxon>asterids</taxon>
        <taxon>campanulids</taxon>
        <taxon>Escalloniales</taxon>
        <taxon>Escalloniaceae</taxon>
        <taxon>Escallonia</taxon>
    </lineage>
</organism>
<gene>
    <name evidence="8" type="ORF">RJ640_021881</name>
</gene>
<keyword evidence="9" id="KW-1185">Reference proteome</keyword>
<proteinExistence type="inferred from homology"/>
<evidence type="ECO:0000259" key="7">
    <source>
        <dbReference type="SMART" id="SM00576"/>
    </source>
</evidence>
<dbReference type="SMART" id="SM00576">
    <property type="entry name" value="BTP"/>
    <property type="match status" value="1"/>
</dbReference>
<evidence type="ECO:0000313" key="8">
    <source>
        <dbReference type="EMBL" id="KAK2986312.1"/>
    </source>
</evidence>
<name>A0AA88USQ6_9ASTE</name>
<dbReference type="InterPro" id="IPR037818">
    <property type="entry name" value="TAF8"/>
</dbReference>
<feature type="domain" description="Bromodomain associated" evidence="7">
    <location>
        <begin position="20"/>
        <end position="96"/>
    </location>
</feature>
<dbReference type="GO" id="GO:0046982">
    <property type="term" value="F:protein heterodimerization activity"/>
    <property type="evidence" value="ECO:0007669"/>
    <property type="project" value="InterPro"/>
</dbReference>
<dbReference type="AlphaFoldDB" id="A0AA88USQ6"/>
<keyword evidence="5" id="KW-0804">Transcription</keyword>
<dbReference type="Proteomes" id="UP001187471">
    <property type="component" value="Unassembled WGS sequence"/>
</dbReference>
<evidence type="ECO:0000256" key="3">
    <source>
        <dbReference type="ARBA" id="ARBA00017307"/>
    </source>
</evidence>
<comment type="similarity">
    <text evidence="2">Belongs to the TAF8 family.</text>
</comment>
<dbReference type="InterPro" id="IPR006565">
    <property type="entry name" value="BTP"/>
</dbReference>
<dbReference type="GO" id="GO:0005669">
    <property type="term" value="C:transcription factor TFIID complex"/>
    <property type="evidence" value="ECO:0007669"/>
    <property type="project" value="InterPro"/>
</dbReference>
<evidence type="ECO:0000313" key="9">
    <source>
        <dbReference type="Proteomes" id="UP001187471"/>
    </source>
</evidence>
<evidence type="ECO:0000256" key="4">
    <source>
        <dbReference type="ARBA" id="ARBA00023015"/>
    </source>
</evidence>
<dbReference type="InterPro" id="IPR009072">
    <property type="entry name" value="Histone-fold"/>
</dbReference>
<evidence type="ECO:0000256" key="1">
    <source>
        <dbReference type="ARBA" id="ARBA00004123"/>
    </source>
</evidence>
<accession>A0AA88USQ6</accession>
<keyword evidence="4" id="KW-0805">Transcription regulation</keyword>
<dbReference type="PANTHER" id="PTHR46338">
    <property type="entry name" value="TRANSCRIPTION INITIATION FACTOR TFIID SUBUNIT 8"/>
    <property type="match status" value="1"/>
</dbReference>
<dbReference type="Gene3D" id="1.10.20.10">
    <property type="entry name" value="Histone, subunit A"/>
    <property type="match status" value="1"/>
</dbReference>
<dbReference type="CDD" id="cd08049">
    <property type="entry name" value="TAF8"/>
    <property type="match status" value="1"/>
</dbReference>
<dbReference type="EMBL" id="JAVXUO010001073">
    <property type="protein sequence ID" value="KAK2986312.1"/>
    <property type="molecule type" value="Genomic_DNA"/>
</dbReference>
<evidence type="ECO:0000256" key="5">
    <source>
        <dbReference type="ARBA" id="ARBA00023163"/>
    </source>
</evidence>
<protein>
    <recommendedName>
        <fullName evidence="3">Transcription initiation factor TFIID subunit 8</fullName>
    </recommendedName>
</protein>
<comment type="subcellular location">
    <subcellularLocation>
        <location evidence="1">Nucleus</location>
    </subcellularLocation>
</comment>
<dbReference type="InterPro" id="IPR019473">
    <property type="entry name" value="TFIID_su8_C"/>
</dbReference>
<sequence>MSDGGREYESSQATKKSRNNEFVQAIARIAVAQVCEGMGFQGFQQSALGTLSDVAVRYIREIGKVLNSTANLAGRTECNVFDVIHGLEELGGSESNRCLVESGAVREIDQYINMAKEIPFACTIPRFPVIKDLKVKPSFVQVGETPPGEHIPAWLPAFPDPKTYNPVQHADVGMDKVELFKDHRKGERSLSDMQRQLDCKGYDAPMVKSKWVADINPFLAVPLRFGEKEVSPVILPTELLDENVVQNPTARASRVVDDVTNHVSALETFAPAIEAIKSTESENEEDRKKVHVNSRSTVQFKFGIGKKFLGIQNEGVAKTTSWFGSDSTRDERKRRAEKILKESMENPKELVQL</sequence>
<evidence type="ECO:0000256" key="6">
    <source>
        <dbReference type="ARBA" id="ARBA00023242"/>
    </source>
</evidence>
<evidence type="ECO:0000256" key="2">
    <source>
        <dbReference type="ARBA" id="ARBA00008767"/>
    </source>
</evidence>
<keyword evidence="6" id="KW-0539">Nucleus</keyword>
<dbReference type="PANTHER" id="PTHR46338:SF19">
    <property type="entry name" value="TRANSCRIPTION INITIATION FACTOR TFIID SUBUNIT 8"/>
    <property type="match status" value="1"/>
</dbReference>
<comment type="caution">
    <text evidence="8">The sequence shown here is derived from an EMBL/GenBank/DDBJ whole genome shotgun (WGS) entry which is preliminary data.</text>
</comment>
<dbReference type="Pfam" id="PF07524">
    <property type="entry name" value="Bromo_TP"/>
    <property type="match status" value="1"/>
</dbReference>